<feature type="transmembrane region" description="Helical" evidence="7">
    <location>
        <begin position="172"/>
        <end position="194"/>
    </location>
</feature>
<evidence type="ECO:0000256" key="5">
    <source>
        <dbReference type="ARBA" id="ARBA00022989"/>
    </source>
</evidence>
<evidence type="ECO:0000313" key="9">
    <source>
        <dbReference type="EMBL" id="KPV51288.1"/>
    </source>
</evidence>
<dbReference type="SUPFAM" id="SSF161098">
    <property type="entry name" value="MetI-like"/>
    <property type="match status" value="1"/>
</dbReference>
<protein>
    <recommendedName>
        <fullName evidence="8">ABC transmembrane type-1 domain-containing protein</fullName>
    </recommendedName>
</protein>
<dbReference type="EMBL" id="LJCR01000982">
    <property type="protein sequence ID" value="KPV51288.1"/>
    <property type="molecule type" value="Genomic_DNA"/>
</dbReference>
<feature type="transmembrane region" description="Helical" evidence="7">
    <location>
        <begin position="95"/>
        <end position="116"/>
    </location>
</feature>
<dbReference type="Gene3D" id="1.10.3720.10">
    <property type="entry name" value="MetI-like"/>
    <property type="match status" value="1"/>
</dbReference>
<sequence>VYTLLPIGWLFLSTIQTQASLLTLPPHIFPTEVTLRNYADIFRPAAFGENSGESTFLLALRNSVVVSLGTTLVSLLFGTLAAYAFARFNVPRKRALLLIVLGSQLIPAVSLIIPLFRILRGAGLLDNLLALILAYSTFSLPFVVWIMAGYFQSVPLELEEAARIDGATRFQSFYRVSLPLAAPGLGATAIFTLLNAWDEFFFALIFTSTYAAKTLPVALAEFIGRHSVNWGMLVTGGFIASLPPILLSLLFYRYIVSGLSAGGLKG</sequence>
<dbReference type="InterPro" id="IPR050901">
    <property type="entry name" value="BP-dep_ABC_trans_perm"/>
</dbReference>
<evidence type="ECO:0000256" key="6">
    <source>
        <dbReference type="ARBA" id="ARBA00023136"/>
    </source>
</evidence>
<proteinExistence type="inferred from homology"/>
<dbReference type="Proteomes" id="UP000050509">
    <property type="component" value="Unassembled WGS sequence"/>
</dbReference>
<comment type="subcellular location">
    <subcellularLocation>
        <location evidence="1 7">Cell membrane</location>
        <topology evidence="1 7">Multi-pass membrane protein</topology>
    </subcellularLocation>
</comment>
<dbReference type="InterPro" id="IPR035906">
    <property type="entry name" value="MetI-like_sf"/>
</dbReference>
<dbReference type="AlphaFoldDB" id="A0A0P9DEB6"/>
<evidence type="ECO:0000259" key="8">
    <source>
        <dbReference type="PROSITE" id="PS50928"/>
    </source>
</evidence>
<feature type="transmembrane region" description="Helical" evidence="7">
    <location>
        <begin position="200"/>
        <end position="220"/>
    </location>
</feature>
<evidence type="ECO:0000256" key="4">
    <source>
        <dbReference type="ARBA" id="ARBA00022692"/>
    </source>
</evidence>
<dbReference type="PATRIC" id="fig|186479.3.peg.11060"/>
<dbReference type="PANTHER" id="PTHR32243">
    <property type="entry name" value="MALTOSE TRANSPORT SYSTEM PERMEASE-RELATED"/>
    <property type="match status" value="1"/>
</dbReference>
<keyword evidence="2 7" id="KW-0813">Transport</keyword>
<dbReference type="PROSITE" id="PS50928">
    <property type="entry name" value="ABC_TM1"/>
    <property type="match status" value="1"/>
</dbReference>
<evidence type="ECO:0000313" key="10">
    <source>
        <dbReference type="Proteomes" id="UP000050509"/>
    </source>
</evidence>
<reference evidence="9 10" key="1">
    <citation type="submission" date="2015-09" db="EMBL/GenBank/DDBJ databases">
        <title>Draft genome sequence of Kouleothrix aurantiaca JCM 19913.</title>
        <authorList>
            <person name="Hemp J."/>
        </authorList>
    </citation>
    <scope>NUCLEOTIDE SEQUENCE [LARGE SCALE GENOMIC DNA]</scope>
    <source>
        <strain evidence="9 10">COM-B</strain>
    </source>
</reference>
<keyword evidence="3" id="KW-1003">Cell membrane</keyword>
<keyword evidence="5 7" id="KW-1133">Transmembrane helix</keyword>
<evidence type="ECO:0000256" key="2">
    <source>
        <dbReference type="ARBA" id="ARBA00022448"/>
    </source>
</evidence>
<dbReference type="Pfam" id="PF00528">
    <property type="entry name" value="BPD_transp_1"/>
    <property type="match status" value="1"/>
</dbReference>
<dbReference type="CDD" id="cd06261">
    <property type="entry name" value="TM_PBP2"/>
    <property type="match status" value="1"/>
</dbReference>
<gene>
    <name evidence="9" type="ORF">SE17_22085</name>
</gene>
<dbReference type="InterPro" id="IPR000515">
    <property type="entry name" value="MetI-like"/>
</dbReference>
<feature type="transmembrane region" description="Helical" evidence="7">
    <location>
        <begin position="128"/>
        <end position="151"/>
    </location>
</feature>
<feature type="transmembrane region" description="Helical" evidence="7">
    <location>
        <begin position="232"/>
        <end position="255"/>
    </location>
</feature>
<dbReference type="GO" id="GO:0055085">
    <property type="term" value="P:transmembrane transport"/>
    <property type="evidence" value="ECO:0007669"/>
    <property type="project" value="InterPro"/>
</dbReference>
<name>A0A0P9DEB6_9CHLR</name>
<comment type="caution">
    <text evidence="9">The sequence shown here is derived from an EMBL/GenBank/DDBJ whole genome shotgun (WGS) entry which is preliminary data.</text>
</comment>
<dbReference type="GO" id="GO:0005886">
    <property type="term" value="C:plasma membrane"/>
    <property type="evidence" value="ECO:0007669"/>
    <property type="project" value="UniProtKB-SubCell"/>
</dbReference>
<organism evidence="9 10">
    <name type="scientific">Kouleothrix aurantiaca</name>
    <dbReference type="NCBI Taxonomy" id="186479"/>
    <lineage>
        <taxon>Bacteria</taxon>
        <taxon>Bacillati</taxon>
        <taxon>Chloroflexota</taxon>
        <taxon>Chloroflexia</taxon>
        <taxon>Chloroflexales</taxon>
        <taxon>Roseiflexineae</taxon>
        <taxon>Roseiflexaceae</taxon>
        <taxon>Kouleothrix</taxon>
    </lineage>
</organism>
<keyword evidence="4 7" id="KW-0812">Transmembrane</keyword>
<keyword evidence="6 7" id="KW-0472">Membrane</keyword>
<accession>A0A0P9DEB6</accession>
<keyword evidence="10" id="KW-1185">Reference proteome</keyword>
<dbReference type="PANTHER" id="PTHR32243:SF18">
    <property type="entry name" value="INNER MEMBRANE ABC TRANSPORTER PERMEASE PROTEIN YCJP"/>
    <property type="match status" value="1"/>
</dbReference>
<evidence type="ECO:0000256" key="7">
    <source>
        <dbReference type="RuleBase" id="RU363032"/>
    </source>
</evidence>
<feature type="domain" description="ABC transmembrane type-1" evidence="8">
    <location>
        <begin position="60"/>
        <end position="251"/>
    </location>
</feature>
<feature type="non-terminal residue" evidence="9">
    <location>
        <position position="1"/>
    </location>
</feature>
<feature type="transmembrane region" description="Helical" evidence="7">
    <location>
        <begin position="64"/>
        <end position="86"/>
    </location>
</feature>
<comment type="similarity">
    <text evidence="7">Belongs to the binding-protein-dependent transport system permease family.</text>
</comment>
<evidence type="ECO:0000256" key="3">
    <source>
        <dbReference type="ARBA" id="ARBA00022475"/>
    </source>
</evidence>
<evidence type="ECO:0000256" key="1">
    <source>
        <dbReference type="ARBA" id="ARBA00004651"/>
    </source>
</evidence>